<proteinExistence type="inferred from homology"/>
<dbReference type="PANTHER" id="PTHR42918">
    <property type="entry name" value="LYSYL-TRNA SYNTHETASE"/>
    <property type="match status" value="1"/>
</dbReference>
<dbReference type="InterPro" id="IPR044136">
    <property type="entry name" value="Lys-tRNA-ligase_II_N"/>
</dbReference>
<keyword evidence="7" id="KW-0963">Cytoplasm</keyword>
<dbReference type="Pfam" id="PF00152">
    <property type="entry name" value="tRNA-synt_2"/>
    <property type="match status" value="1"/>
</dbReference>
<gene>
    <name evidence="7" type="primary">lysS</name>
    <name evidence="10" type="ORF">A3E73_02205</name>
</gene>
<dbReference type="InterPro" id="IPR006195">
    <property type="entry name" value="aa-tRNA-synth_II"/>
</dbReference>
<dbReference type="PANTHER" id="PTHR42918:SF15">
    <property type="entry name" value="LYSINE--TRNA LIGASE, CHLOROPLASTIC_MITOCHONDRIAL"/>
    <property type="match status" value="1"/>
</dbReference>
<comment type="catalytic activity">
    <reaction evidence="6 7 8">
        <text>tRNA(Lys) + L-lysine + ATP = L-lysyl-tRNA(Lys) + AMP + diphosphate</text>
        <dbReference type="Rhea" id="RHEA:20792"/>
        <dbReference type="Rhea" id="RHEA-COMP:9696"/>
        <dbReference type="Rhea" id="RHEA-COMP:9697"/>
        <dbReference type="ChEBI" id="CHEBI:30616"/>
        <dbReference type="ChEBI" id="CHEBI:32551"/>
        <dbReference type="ChEBI" id="CHEBI:33019"/>
        <dbReference type="ChEBI" id="CHEBI:78442"/>
        <dbReference type="ChEBI" id="CHEBI:78529"/>
        <dbReference type="ChEBI" id="CHEBI:456215"/>
        <dbReference type="EC" id="6.1.1.6"/>
    </reaction>
</comment>
<dbReference type="NCBIfam" id="NF001756">
    <property type="entry name" value="PRK00484.1"/>
    <property type="match status" value="1"/>
</dbReference>
<dbReference type="Gene3D" id="2.40.50.140">
    <property type="entry name" value="Nucleic acid-binding proteins"/>
    <property type="match status" value="1"/>
</dbReference>
<dbReference type="GO" id="GO:0006430">
    <property type="term" value="P:lysyl-tRNA aminoacylation"/>
    <property type="evidence" value="ECO:0007669"/>
    <property type="project" value="UniProtKB-UniRule"/>
</dbReference>
<dbReference type="Proteomes" id="UP000176791">
    <property type="component" value="Unassembled WGS sequence"/>
</dbReference>
<protein>
    <recommendedName>
        <fullName evidence="7">Lysine--tRNA ligase</fullName>
        <ecNumber evidence="7">6.1.1.6</ecNumber>
    </recommendedName>
    <alternativeName>
        <fullName evidence="7">Lysyl-tRNA synthetase</fullName>
        <shortName evidence="7">LysRS</shortName>
    </alternativeName>
</protein>
<dbReference type="InterPro" id="IPR002313">
    <property type="entry name" value="Lys-tRNA-ligase_II"/>
</dbReference>
<dbReference type="CDD" id="cd04322">
    <property type="entry name" value="LysRS_N"/>
    <property type="match status" value="1"/>
</dbReference>
<dbReference type="InterPro" id="IPR018149">
    <property type="entry name" value="Lys-tRNA-synth_II_C"/>
</dbReference>
<dbReference type="HAMAP" id="MF_00252">
    <property type="entry name" value="Lys_tRNA_synth_class2"/>
    <property type="match status" value="1"/>
</dbReference>
<comment type="similarity">
    <text evidence="7">Belongs to the class-II aminoacyl-tRNA synthetase family.</text>
</comment>
<dbReference type="EMBL" id="MEZN01000002">
    <property type="protein sequence ID" value="OGD57061.1"/>
    <property type="molecule type" value="Genomic_DNA"/>
</dbReference>
<evidence type="ECO:0000256" key="7">
    <source>
        <dbReference type="HAMAP-Rule" id="MF_00252"/>
    </source>
</evidence>
<keyword evidence="4 7" id="KW-0067">ATP-binding</keyword>
<evidence type="ECO:0000256" key="8">
    <source>
        <dbReference type="RuleBase" id="RU000336"/>
    </source>
</evidence>
<comment type="caution">
    <text evidence="10">The sequence shown here is derived from an EMBL/GenBank/DDBJ whole genome shotgun (WGS) entry which is preliminary data.</text>
</comment>
<feature type="domain" description="Aminoacyl-transfer RNA synthetases class-II family profile" evidence="9">
    <location>
        <begin position="169"/>
        <end position="479"/>
    </location>
</feature>
<dbReference type="Pfam" id="PF01336">
    <property type="entry name" value="tRNA_anti-codon"/>
    <property type="match status" value="1"/>
</dbReference>
<accession>A0A1F5DPX3</accession>
<keyword evidence="2 7" id="KW-0479">Metal-binding</keyword>
<dbReference type="CDD" id="cd00775">
    <property type="entry name" value="LysRS_core"/>
    <property type="match status" value="1"/>
</dbReference>
<dbReference type="GO" id="GO:0005524">
    <property type="term" value="F:ATP binding"/>
    <property type="evidence" value="ECO:0007669"/>
    <property type="project" value="UniProtKB-UniRule"/>
</dbReference>
<evidence type="ECO:0000259" key="9">
    <source>
        <dbReference type="PROSITE" id="PS50862"/>
    </source>
</evidence>
<dbReference type="PROSITE" id="PS50862">
    <property type="entry name" value="AA_TRNA_LIGASE_II"/>
    <property type="match status" value="1"/>
</dbReference>
<comment type="cofactor">
    <cofactor evidence="7 8">
        <name>Mg(2+)</name>
        <dbReference type="ChEBI" id="CHEBI:18420"/>
    </cofactor>
    <text evidence="7 8">Binds 3 Mg(2+) ions per subunit.</text>
</comment>
<dbReference type="EC" id="6.1.1.6" evidence="7"/>
<dbReference type="GO" id="GO:0005829">
    <property type="term" value="C:cytosol"/>
    <property type="evidence" value="ECO:0007669"/>
    <property type="project" value="TreeGrafter"/>
</dbReference>
<organism evidence="10 11">
    <name type="scientific">Candidatus Beckwithbacteria bacterium RIFCSPHIGHO2_12_FULL_47_17</name>
    <dbReference type="NCBI Taxonomy" id="1797460"/>
    <lineage>
        <taxon>Bacteria</taxon>
        <taxon>Candidatus Beckwithiibacteriota</taxon>
    </lineage>
</organism>
<dbReference type="InterPro" id="IPR012340">
    <property type="entry name" value="NA-bd_OB-fold"/>
</dbReference>
<dbReference type="PRINTS" id="PR00982">
    <property type="entry name" value="TRNASYNTHLYS"/>
</dbReference>
<dbReference type="GO" id="GO:0000049">
    <property type="term" value="F:tRNA binding"/>
    <property type="evidence" value="ECO:0007669"/>
    <property type="project" value="TreeGrafter"/>
</dbReference>
<evidence type="ECO:0000256" key="1">
    <source>
        <dbReference type="ARBA" id="ARBA00022598"/>
    </source>
</evidence>
<dbReference type="InterPro" id="IPR045864">
    <property type="entry name" value="aa-tRNA-synth_II/BPL/LPL"/>
</dbReference>
<name>A0A1F5DPX3_9BACT</name>
<evidence type="ECO:0000313" key="10">
    <source>
        <dbReference type="EMBL" id="OGD57061.1"/>
    </source>
</evidence>
<sequence>MGLPIEQLIKVRKDKLAALKQLGIDVNPPVYSKDQTITAIKVIGKTANVAGRIRGYRLHGNLCFFDLQDESDQIQVMVSAKDIGEKTFGMIKLLDVGDFVGVSGMVFKTKAGEITIKSGAITFLSKALHPLPDTWFGLKDTEERFRKRYVDTLMNPQVKAVFDKRWATEKAIRQYLWDQGYNEVETPVLQNLYGGTNARPFTTHLNALDIDMYLRVAPELYLKRLIVGGYEKVFEIARNFRNEGLDLSHQPEFTMMEFYEAYADYHKIMDVTEGLIKFVAKNVNKSFQLKIGQYDVDLSGKWARITIDEALKKYLKIDWEKITDAEVKDILKKNKLKVPGVYTKNKALFTIFDHLVTDKLVEPTWVIDYPTDVSPLSKVHRSRPGRAERFEGYIGGREICDGWSEIVSPIEQRERFETEQKNLKAGDEEAQPLDEEFLEALSYGCPPLGGIGIGIDRLVMFLTNTWSIKEVIPFPLMRPRGK</sequence>
<comment type="subunit">
    <text evidence="7">Homodimer.</text>
</comment>
<keyword evidence="7" id="KW-0648">Protein biosynthesis</keyword>
<dbReference type="SUPFAM" id="SSF50249">
    <property type="entry name" value="Nucleic acid-binding proteins"/>
    <property type="match status" value="1"/>
</dbReference>
<reference evidence="10 11" key="1">
    <citation type="journal article" date="2016" name="Nat. Commun.">
        <title>Thousands of microbial genomes shed light on interconnected biogeochemical processes in an aquifer system.</title>
        <authorList>
            <person name="Anantharaman K."/>
            <person name="Brown C.T."/>
            <person name="Hug L.A."/>
            <person name="Sharon I."/>
            <person name="Castelle C.J."/>
            <person name="Probst A.J."/>
            <person name="Thomas B.C."/>
            <person name="Singh A."/>
            <person name="Wilkins M.J."/>
            <person name="Karaoz U."/>
            <person name="Brodie E.L."/>
            <person name="Williams K.H."/>
            <person name="Hubbard S.S."/>
            <person name="Banfield J.F."/>
        </authorList>
    </citation>
    <scope>NUCLEOTIDE SEQUENCE [LARGE SCALE GENOMIC DNA]</scope>
</reference>
<feature type="binding site" evidence="7">
    <location>
        <position position="398"/>
    </location>
    <ligand>
        <name>Mg(2+)</name>
        <dbReference type="ChEBI" id="CHEBI:18420"/>
        <label>2</label>
    </ligand>
</feature>
<keyword evidence="5 7" id="KW-0030">Aminoacyl-tRNA synthetase</keyword>
<evidence type="ECO:0000256" key="4">
    <source>
        <dbReference type="ARBA" id="ARBA00022840"/>
    </source>
</evidence>
<feature type="binding site" evidence="7">
    <location>
        <position position="398"/>
    </location>
    <ligand>
        <name>Mg(2+)</name>
        <dbReference type="ChEBI" id="CHEBI:18420"/>
        <label>1</label>
    </ligand>
</feature>
<dbReference type="SUPFAM" id="SSF55681">
    <property type="entry name" value="Class II aaRS and biotin synthetases"/>
    <property type="match status" value="1"/>
</dbReference>
<evidence type="ECO:0000256" key="6">
    <source>
        <dbReference type="ARBA" id="ARBA00048573"/>
    </source>
</evidence>
<dbReference type="InterPro" id="IPR004364">
    <property type="entry name" value="Aa-tRNA-synt_II"/>
</dbReference>
<dbReference type="STRING" id="1797460.A3E73_02205"/>
<evidence type="ECO:0000256" key="2">
    <source>
        <dbReference type="ARBA" id="ARBA00022723"/>
    </source>
</evidence>
<dbReference type="GO" id="GO:0004824">
    <property type="term" value="F:lysine-tRNA ligase activity"/>
    <property type="evidence" value="ECO:0007669"/>
    <property type="project" value="UniProtKB-UniRule"/>
</dbReference>
<dbReference type="GO" id="GO:0000287">
    <property type="term" value="F:magnesium ion binding"/>
    <property type="evidence" value="ECO:0007669"/>
    <property type="project" value="UniProtKB-UniRule"/>
</dbReference>
<comment type="subcellular location">
    <subcellularLocation>
        <location evidence="7">Cytoplasm</location>
    </subcellularLocation>
</comment>
<evidence type="ECO:0000313" key="11">
    <source>
        <dbReference type="Proteomes" id="UP000176791"/>
    </source>
</evidence>
<evidence type="ECO:0000256" key="3">
    <source>
        <dbReference type="ARBA" id="ARBA00022741"/>
    </source>
</evidence>
<keyword evidence="1 7" id="KW-0436">Ligase</keyword>
<keyword evidence="3 7" id="KW-0547">Nucleotide-binding</keyword>
<dbReference type="NCBIfam" id="TIGR00499">
    <property type="entry name" value="lysS_bact"/>
    <property type="match status" value="1"/>
</dbReference>
<dbReference type="InterPro" id="IPR004365">
    <property type="entry name" value="NA-bd_OB_tRNA"/>
</dbReference>
<feature type="binding site" evidence="7">
    <location>
        <position position="391"/>
    </location>
    <ligand>
        <name>Mg(2+)</name>
        <dbReference type="ChEBI" id="CHEBI:18420"/>
        <label>1</label>
    </ligand>
</feature>
<dbReference type="Gene3D" id="3.30.930.10">
    <property type="entry name" value="Bira Bifunctional Protein, Domain 2"/>
    <property type="match status" value="1"/>
</dbReference>
<evidence type="ECO:0000256" key="5">
    <source>
        <dbReference type="ARBA" id="ARBA00023146"/>
    </source>
</evidence>
<dbReference type="AlphaFoldDB" id="A0A1F5DPX3"/>
<keyword evidence="7 8" id="KW-0460">Magnesium</keyword>